<keyword evidence="5" id="KW-0378">Hydrolase</keyword>
<dbReference type="EC" id="3.5.1.2" evidence="3"/>
<keyword evidence="6" id="KW-0040">ANK repeat</keyword>
<dbReference type="GO" id="GO:0006543">
    <property type="term" value="P:L-glutamine catabolic process"/>
    <property type="evidence" value="ECO:0007669"/>
    <property type="project" value="TreeGrafter"/>
</dbReference>
<evidence type="ECO:0000256" key="2">
    <source>
        <dbReference type="ARBA" id="ARBA00011881"/>
    </source>
</evidence>
<keyword evidence="4" id="KW-0677">Repeat</keyword>
<evidence type="ECO:0000256" key="5">
    <source>
        <dbReference type="ARBA" id="ARBA00022801"/>
    </source>
</evidence>
<feature type="domain" description="Glutaminase EF-hand" evidence="8">
    <location>
        <begin position="56"/>
        <end position="141"/>
    </location>
</feature>
<dbReference type="PANTHER" id="PTHR12544:SF29">
    <property type="entry name" value="GLUTAMINASE"/>
    <property type="match status" value="1"/>
</dbReference>
<comment type="caution">
    <text evidence="9">The sequence shown here is derived from an EMBL/GenBank/DDBJ whole genome shotgun (WGS) entry which is preliminary data.</text>
</comment>
<dbReference type="Gene3D" id="3.40.710.10">
    <property type="entry name" value="DD-peptidase/beta-lactamase superfamily"/>
    <property type="match status" value="1"/>
</dbReference>
<evidence type="ECO:0000259" key="8">
    <source>
        <dbReference type="Pfam" id="PF17959"/>
    </source>
</evidence>
<dbReference type="GO" id="GO:0004359">
    <property type="term" value="F:glutaminase activity"/>
    <property type="evidence" value="ECO:0007669"/>
    <property type="project" value="UniProtKB-EC"/>
</dbReference>
<proteinExistence type="inferred from homology"/>
<organism evidence="9 10">
    <name type="scientific">Caenorhabditis auriculariae</name>
    <dbReference type="NCBI Taxonomy" id="2777116"/>
    <lineage>
        <taxon>Eukaryota</taxon>
        <taxon>Metazoa</taxon>
        <taxon>Ecdysozoa</taxon>
        <taxon>Nematoda</taxon>
        <taxon>Chromadorea</taxon>
        <taxon>Rhabditida</taxon>
        <taxon>Rhabditina</taxon>
        <taxon>Rhabditomorpha</taxon>
        <taxon>Rhabditoidea</taxon>
        <taxon>Rhabditidae</taxon>
        <taxon>Peloderinae</taxon>
        <taxon>Caenorhabditis</taxon>
    </lineage>
</organism>
<name>A0A8S1HLF1_9PELO</name>
<evidence type="ECO:0000256" key="6">
    <source>
        <dbReference type="ARBA" id="ARBA00023043"/>
    </source>
</evidence>
<dbReference type="InterPro" id="IPR012338">
    <property type="entry name" value="Beta-lactam/transpept-like"/>
</dbReference>
<evidence type="ECO:0000313" key="10">
    <source>
        <dbReference type="Proteomes" id="UP000835052"/>
    </source>
</evidence>
<comment type="subunit">
    <text evidence="2">Homotetramer.</text>
</comment>
<dbReference type="Gene3D" id="1.10.238.210">
    <property type="match status" value="1"/>
</dbReference>
<dbReference type="PANTHER" id="PTHR12544">
    <property type="entry name" value="GLUTAMINASE"/>
    <property type="match status" value="1"/>
</dbReference>
<dbReference type="GO" id="GO:0006537">
    <property type="term" value="P:glutamate biosynthetic process"/>
    <property type="evidence" value="ECO:0007669"/>
    <property type="project" value="TreeGrafter"/>
</dbReference>
<sequence>MNFIGITPTKPRESHSTHNLRAIGEILERKTSMAQVMEKTVQGLKHAYELRTSTPEDLIFDLFKMRDRDEASITKLIKVLKSFGLRQSDPRLRPMFQMMKRMEDEDDDARNFALSRDRFKECIHPSMPIISQALCNQMIIPSWGEFCARMKDIFDECRTIKDGHVATYIPQLARQV</sequence>
<protein>
    <recommendedName>
        <fullName evidence="3">glutaminase</fullName>
        <ecNumber evidence="3">3.5.1.2</ecNumber>
    </recommendedName>
</protein>
<evidence type="ECO:0000256" key="7">
    <source>
        <dbReference type="ARBA" id="ARBA00049534"/>
    </source>
</evidence>
<evidence type="ECO:0000256" key="4">
    <source>
        <dbReference type="ARBA" id="ARBA00022737"/>
    </source>
</evidence>
<gene>
    <name evidence="9" type="ORF">CAUJ_LOCUS11726</name>
</gene>
<keyword evidence="10" id="KW-1185">Reference proteome</keyword>
<reference evidence="9" key="1">
    <citation type="submission" date="2020-10" db="EMBL/GenBank/DDBJ databases">
        <authorList>
            <person name="Kikuchi T."/>
        </authorList>
    </citation>
    <scope>NUCLEOTIDE SEQUENCE</scope>
    <source>
        <strain evidence="9">NKZ352</strain>
    </source>
</reference>
<comment type="catalytic activity">
    <reaction evidence="7">
        <text>L-glutamine + H2O = L-glutamate + NH4(+)</text>
        <dbReference type="Rhea" id="RHEA:15889"/>
        <dbReference type="ChEBI" id="CHEBI:15377"/>
        <dbReference type="ChEBI" id="CHEBI:28938"/>
        <dbReference type="ChEBI" id="CHEBI:29985"/>
        <dbReference type="ChEBI" id="CHEBI:58359"/>
        <dbReference type="EC" id="3.5.1.2"/>
    </reaction>
</comment>
<dbReference type="EMBL" id="CAJGYM010000060">
    <property type="protein sequence ID" value="CAD6195807.1"/>
    <property type="molecule type" value="Genomic_DNA"/>
</dbReference>
<accession>A0A8S1HLF1</accession>
<evidence type="ECO:0000256" key="1">
    <source>
        <dbReference type="ARBA" id="ARBA00011076"/>
    </source>
</evidence>
<dbReference type="InterPro" id="IPR015868">
    <property type="entry name" value="Glutaminase"/>
</dbReference>
<evidence type="ECO:0000313" key="9">
    <source>
        <dbReference type="EMBL" id="CAD6195807.1"/>
    </source>
</evidence>
<dbReference type="Proteomes" id="UP000835052">
    <property type="component" value="Unassembled WGS sequence"/>
</dbReference>
<evidence type="ECO:0000256" key="3">
    <source>
        <dbReference type="ARBA" id="ARBA00012918"/>
    </source>
</evidence>
<dbReference type="OrthoDB" id="9995210at2759"/>
<dbReference type="AlphaFoldDB" id="A0A8S1HLF1"/>
<comment type="similarity">
    <text evidence="1">Belongs to the glutaminase family.</text>
</comment>
<dbReference type="Pfam" id="PF17959">
    <property type="entry name" value="EF-hand_14"/>
    <property type="match status" value="1"/>
</dbReference>
<dbReference type="InterPro" id="IPR041541">
    <property type="entry name" value="Glutaminase_EF-hand"/>
</dbReference>